<evidence type="ECO:0000259" key="10">
    <source>
        <dbReference type="Pfam" id="PF04290"/>
    </source>
</evidence>
<keyword evidence="3" id="KW-1003">Cell membrane</keyword>
<feature type="transmembrane region" description="Helical" evidence="9">
    <location>
        <begin position="126"/>
        <end position="153"/>
    </location>
</feature>
<feature type="domain" description="Tripartite ATP-independent periplasmic transporters DctQ component" evidence="10">
    <location>
        <begin position="25"/>
        <end position="155"/>
    </location>
</feature>
<keyword evidence="5 9" id="KW-0812">Transmembrane</keyword>
<gene>
    <name evidence="11" type="ORF">MUG09_13590</name>
</gene>
<protein>
    <submittedName>
        <fullName evidence="11">TRAP transporter small permease</fullName>
    </submittedName>
</protein>
<dbReference type="PANTHER" id="PTHR35011">
    <property type="entry name" value="2,3-DIKETO-L-GULONATE TRAP TRANSPORTER SMALL PERMEASE PROTEIN YIAM"/>
    <property type="match status" value="1"/>
</dbReference>
<evidence type="ECO:0000256" key="3">
    <source>
        <dbReference type="ARBA" id="ARBA00022475"/>
    </source>
</evidence>
<dbReference type="EMBL" id="CP094929">
    <property type="protein sequence ID" value="UOM50591.1"/>
    <property type="molecule type" value="Genomic_DNA"/>
</dbReference>
<evidence type="ECO:0000256" key="4">
    <source>
        <dbReference type="ARBA" id="ARBA00022519"/>
    </source>
</evidence>
<evidence type="ECO:0000256" key="1">
    <source>
        <dbReference type="ARBA" id="ARBA00004429"/>
    </source>
</evidence>
<evidence type="ECO:0000256" key="6">
    <source>
        <dbReference type="ARBA" id="ARBA00022989"/>
    </source>
</evidence>
<evidence type="ECO:0000256" key="7">
    <source>
        <dbReference type="ARBA" id="ARBA00023136"/>
    </source>
</evidence>
<organism evidence="11 12">
    <name type="scientific">Sphaerochaeta associata</name>
    <dbReference type="NCBI Taxonomy" id="1129264"/>
    <lineage>
        <taxon>Bacteria</taxon>
        <taxon>Pseudomonadati</taxon>
        <taxon>Spirochaetota</taxon>
        <taxon>Spirochaetia</taxon>
        <taxon>Spirochaetales</taxon>
        <taxon>Sphaerochaetaceae</taxon>
        <taxon>Sphaerochaeta</taxon>
    </lineage>
</organism>
<keyword evidence="4" id="KW-0997">Cell inner membrane</keyword>
<feature type="transmembrane region" description="Helical" evidence="9">
    <location>
        <begin position="87"/>
        <end position="106"/>
    </location>
</feature>
<feature type="transmembrane region" description="Helical" evidence="9">
    <location>
        <begin position="12"/>
        <end position="37"/>
    </location>
</feature>
<name>A0ABY4D8W9_9SPIR</name>
<comment type="similarity">
    <text evidence="8">Belongs to the TRAP transporter small permease family.</text>
</comment>
<evidence type="ECO:0000256" key="5">
    <source>
        <dbReference type="ARBA" id="ARBA00022692"/>
    </source>
</evidence>
<dbReference type="PANTHER" id="PTHR35011:SF2">
    <property type="entry name" value="2,3-DIKETO-L-GULONATE TRAP TRANSPORTER SMALL PERMEASE PROTEIN YIAM"/>
    <property type="match status" value="1"/>
</dbReference>
<dbReference type="InterPro" id="IPR055348">
    <property type="entry name" value="DctQ"/>
</dbReference>
<evidence type="ECO:0000313" key="12">
    <source>
        <dbReference type="Proteomes" id="UP000829708"/>
    </source>
</evidence>
<accession>A0ABY4D8W9</accession>
<keyword evidence="7 9" id="KW-0472">Membrane</keyword>
<keyword evidence="2" id="KW-0813">Transport</keyword>
<dbReference type="Proteomes" id="UP000829708">
    <property type="component" value="Chromosome"/>
</dbReference>
<reference evidence="12" key="1">
    <citation type="journal article" date="2024" name="J Bioinform Genom">
        <title>Complete genome sequence of the type strain bacterium Sphaerochaeta associata GLS2t (VKM B-2742)t.</title>
        <authorList>
            <person name="Troshina O.Y."/>
            <person name="Tepeeva A.N."/>
            <person name="Arzamasceva V.O."/>
            <person name="Whitman W.B."/>
            <person name="Varghese N."/>
            <person name="Shapiro N."/>
            <person name="Woyke T."/>
            <person name="Kripides N.C."/>
            <person name="Vasilenko O.V."/>
        </authorList>
    </citation>
    <scope>NUCLEOTIDE SEQUENCE [LARGE SCALE GENOMIC DNA]</scope>
    <source>
        <strain evidence="12">GLS2T</strain>
    </source>
</reference>
<evidence type="ECO:0000256" key="2">
    <source>
        <dbReference type="ARBA" id="ARBA00022448"/>
    </source>
</evidence>
<evidence type="ECO:0000256" key="9">
    <source>
        <dbReference type="SAM" id="Phobius"/>
    </source>
</evidence>
<dbReference type="RefSeq" id="WP_244771979.1">
    <property type="nucleotide sequence ID" value="NZ_CP094929.1"/>
</dbReference>
<keyword evidence="12" id="KW-1185">Reference proteome</keyword>
<dbReference type="Pfam" id="PF04290">
    <property type="entry name" value="DctQ"/>
    <property type="match status" value="1"/>
</dbReference>
<feature type="transmembrane region" description="Helical" evidence="9">
    <location>
        <begin position="49"/>
        <end position="66"/>
    </location>
</feature>
<comment type="subcellular location">
    <subcellularLocation>
        <location evidence="1">Cell inner membrane</location>
        <topology evidence="1">Multi-pass membrane protein</topology>
    </subcellularLocation>
</comment>
<proteinExistence type="inferred from homology"/>
<evidence type="ECO:0000313" key="11">
    <source>
        <dbReference type="EMBL" id="UOM50591.1"/>
    </source>
</evidence>
<sequence>MNKRIIKDIVGNLDIGIACVALMVLIVLTFLGVVMRYVFANPYVWLEEVQIALFLWVAFLGSSAAFRFKAHVEIGMLVERFPQRVQILLSLFIYAVVSFSLLYLGLKSSDMVAMFIRTNKSTSVLSIPSALIYGVIPVSAALMWINYTVPFLTGLKESLGRMKGEGV</sequence>
<keyword evidence="6 9" id="KW-1133">Transmembrane helix</keyword>
<evidence type="ECO:0000256" key="8">
    <source>
        <dbReference type="ARBA" id="ARBA00038436"/>
    </source>
</evidence>
<dbReference type="InterPro" id="IPR007387">
    <property type="entry name" value="TRAP_DctQ"/>
</dbReference>